<evidence type="ECO:0000313" key="3">
    <source>
        <dbReference type="Proteomes" id="UP000193411"/>
    </source>
</evidence>
<keyword evidence="3" id="KW-1185">Reference proteome</keyword>
<dbReference type="AlphaFoldDB" id="A0A1Y2HQ06"/>
<accession>A0A1Y2HQ06</accession>
<proteinExistence type="predicted"/>
<protein>
    <submittedName>
        <fullName evidence="2">Uncharacterized protein</fullName>
    </submittedName>
</protein>
<dbReference type="Proteomes" id="UP000193411">
    <property type="component" value="Unassembled WGS sequence"/>
</dbReference>
<gene>
    <name evidence="2" type="ORF">BCR44DRAFT_1432234</name>
</gene>
<name>A0A1Y2HQ06_9FUNG</name>
<dbReference type="EMBL" id="MCFL01000016">
    <property type="protein sequence ID" value="ORZ36609.1"/>
    <property type="molecule type" value="Genomic_DNA"/>
</dbReference>
<organism evidence="2 3">
    <name type="scientific">Catenaria anguillulae PL171</name>
    <dbReference type="NCBI Taxonomy" id="765915"/>
    <lineage>
        <taxon>Eukaryota</taxon>
        <taxon>Fungi</taxon>
        <taxon>Fungi incertae sedis</taxon>
        <taxon>Blastocladiomycota</taxon>
        <taxon>Blastocladiomycetes</taxon>
        <taxon>Blastocladiales</taxon>
        <taxon>Catenariaceae</taxon>
        <taxon>Catenaria</taxon>
    </lineage>
</organism>
<comment type="caution">
    <text evidence="2">The sequence shown here is derived from an EMBL/GenBank/DDBJ whole genome shotgun (WGS) entry which is preliminary data.</text>
</comment>
<evidence type="ECO:0000256" key="1">
    <source>
        <dbReference type="SAM" id="MobiDB-lite"/>
    </source>
</evidence>
<evidence type="ECO:0000313" key="2">
    <source>
        <dbReference type="EMBL" id="ORZ36609.1"/>
    </source>
</evidence>
<feature type="region of interest" description="Disordered" evidence="1">
    <location>
        <begin position="34"/>
        <end position="55"/>
    </location>
</feature>
<sequence>MQCHSTHRLPTHLPHTVALPFSYAHPAVPSPCPRFHTDSARGSQAVPNDVLFSHA</sequence>
<reference evidence="2 3" key="1">
    <citation type="submission" date="2016-07" db="EMBL/GenBank/DDBJ databases">
        <title>Pervasive Adenine N6-methylation of Active Genes in Fungi.</title>
        <authorList>
            <consortium name="DOE Joint Genome Institute"/>
            <person name="Mondo S.J."/>
            <person name="Dannebaum R.O."/>
            <person name="Kuo R.C."/>
            <person name="Labutti K."/>
            <person name="Haridas S."/>
            <person name="Kuo A."/>
            <person name="Salamov A."/>
            <person name="Ahrendt S.R."/>
            <person name="Lipzen A."/>
            <person name="Sullivan W."/>
            <person name="Andreopoulos W.B."/>
            <person name="Clum A."/>
            <person name="Lindquist E."/>
            <person name="Daum C."/>
            <person name="Ramamoorthy G.K."/>
            <person name="Gryganskyi A."/>
            <person name="Culley D."/>
            <person name="Magnuson J.K."/>
            <person name="James T.Y."/>
            <person name="O'Malley M.A."/>
            <person name="Stajich J.E."/>
            <person name="Spatafora J.W."/>
            <person name="Visel A."/>
            <person name="Grigoriev I.V."/>
        </authorList>
    </citation>
    <scope>NUCLEOTIDE SEQUENCE [LARGE SCALE GENOMIC DNA]</scope>
    <source>
        <strain evidence="2 3">PL171</strain>
    </source>
</reference>